<dbReference type="EMBL" id="JADNRY010000206">
    <property type="protein sequence ID" value="KAF9061355.1"/>
    <property type="molecule type" value="Genomic_DNA"/>
</dbReference>
<protein>
    <submittedName>
        <fullName evidence="2">Uncharacterized protein</fullName>
    </submittedName>
</protein>
<gene>
    <name evidence="2" type="ORF">BDP27DRAFT_1406752</name>
</gene>
<evidence type="ECO:0000256" key="1">
    <source>
        <dbReference type="SAM" id="MobiDB-lite"/>
    </source>
</evidence>
<comment type="caution">
    <text evidence="2">The sequence shown here is derived from an EMBL/GenBank/DDBJ whole genome shotgun (WGS) entry which is preliminary data.</text>
</comment>
<feature type="region of interest" description="Disordered" evidence="1">
    <location>
        <begin position="264"/>
        <end position="296"/>
    </location>
</feature>
<evidence type="ECO:0000313" key="2">
    <source>
        <dbReference type="EMBL" id="KAF9061355.1"/>
    </source>
</evidence>
<organism evidence="2 3">
    <name type="scientific">Rhodocollybia butyracea</name>
    <dbReference type="NCBI Taxonomy" id="206335"/>
    <lineage>
        <taxon>Eukaryota</taxon>
        <taxon>Fungi</taxon>
        <taxon>Dikarya</taxon>
        <taxon>Basidiomycota</taxon>
        <taxon>Agaricomycotina</taxon>
        <taxon>Agaricomycetes</taxon>
        <taxon>Agaricomycetidae</taxon>
        <taxon>Agaricales</taxon>
        <taxon>Marasmiineae</taxon>
        <taxon>Omphalotaceae</taxon>
        <taxon>Rhodocollybia</taxon>
    </lineage>
</organism>
<reference evidence="2" key="1">
    <citation type="submission" date="2020-11" db="EMBL/GenBank/DDBJ databases">
        <authorList>
            <consortium name="DOE Joint Genome Institute"/>
            <person name="Ahrendt S."/>
            <person name="Riley R."/>
            <person name="Andreopoulos W."/>
            <person name="Labutti K."/>
            <person name="Pangilinan J."/>
            <person name="Ruiz-Duenas F.J."/>
            <person name="Barrasa J.M."/>
            <person name="Sanchez-Garcia M."/>
            <person name="Camarero S."/>
            <person name="Miyauchi S."/>
            <person name="Serrano A."/>
            <person name="Linde D."/>
            <person name="Babiker R."/>
            <person name="Drula E."/>
            <person name="Ayuso-Fernandez I."/>
            <person name="Pacheco R."/>
            <person name="Padilla G."/>
            <person name="Ferreira P."/>
            <person name="Barriuso J."/>
            <person name="Kellner H."/>
            <person name="Castanera R."/>
            <person name="Alfaro M."/>
            <person name="Ramirez L."/>
            <person name="Pisabarro A.G."/>
            <person name="Kuo A."/>
            <person name="Tritt A."/>
            <person name="Lipzen A."/>
            <person name="He G."/>
            <person name="Yan M."/>
            <person name="Ng V."/>
            <person name="Cullen D."/>
            <person name="Martin F."/>
            <person name="Rosso M.-N."/>
            <person name="Henrissat B."/>
            <person name="Hibbett D."/>
            <person name="Martinez A.T."/>
            <person name="Grigoriev I.V."/>
        </authorList>
    </citation>
    <scope>NUCLEOTIDE SEQUENCE</scope>
    <source>
        <strain evidence="2">AH 40177</strain>
    </source>
</reference>
<name>A0A9P5PFU1_9AGAR</name>
<proteinExistence type="predicted"/>
<dbReference type="Proteomes" id="UP000772434">
    <property type="component" value="Unassembled WGS sequence"/>
</dbReference>
<evidence type="ECO:0000313" key="3">
    <source>
        <dbReference type="Proteomes" id="UP000772434"/>
    </source>
</evidence>
<feature type="compositionally biased region" description="Basic and acidic residues" evidence="1">
    <location>
        <begin position="267"/>
        <end position="296"/>
    </location>
</feature>
<dbReference type="AlphaFoldDB" id="A0A9P5PFU1"/>
<keyword evidence="3" id="KW-1185">Reference proteome</keyword>
<sequence>MSERYQSNSKQATERTIYIGFFGNVKRYGSSSSSKTISPLAHRSLTSSFSHSRTLTIFSFPSTTSCTSICLGAVRVYHTPPPSGHDQLLYSPRQHNPFELFGCNTETGDGPTAYPTPVIIPRTWPPKVVGRSFLYVFWFVTDSISLTLPLSHPSNQLNPLCYPFAVPALICSFSMTSADNVDSIAFNLALSCSIFSAATKTTKGEKGEKIVVSVQQAVPITKRFAATMNYENNPRGTFNSRCIADSIDTLTALPNVLPPRYVLPPRWDTEETPETKRRNSVKTREPDFPPRPRMGDNEVSSYEYELSLDWPISGFSGIVSRFRECEVSRELSAGTWEPCRDCGRRRGVRTELRGTEARWNGEACYVKVSRPERDPLLPSWDSRTILLDKLFFKRGFALARRRLGGAPSHLVFDERVRVIHILHAFAAVLEPEAHEELGLLVFISAGWKIALVALTVVSRTAHFSGYRLELLLLLRSGSRRSREDVAFGGDRGPNAGAL</sequence>
<accession>A0A9P5PFU1</accession>